<dbReference type="PANTHER" id="PTHR30472:SF41">
    <property type="entry name" value="TRANSPORT SYSTEM PERMEASE PROTEIN"/>
    <property type="match status" value="1"/>
</dbReference>
<dbReference type="RefSeq" id="WP_151856611.1">
    <property type="nucleotide sequence ID" value="NZ_WCUG01000289.1"/>
</dbReference>
<evidence type="ECO:0000256" key="2">
    <source>
        <dbReference type="ARBA" id="ARBA00007935"/>
    </source>
</evidence>
<feature type="transmembrane region" description="Helical" evidence="8">
    <location>
        <begin position="158"/>
        <end position="180"/>
    </location>
</feature>
<dbReference type="Gene3D" id="1.10.3470.10">
    <property type="entry name" value="ABC transporter involved in vitamin B12 uptake, BtuC"/>
    <property type="match status" value="1"/>
</dbReference>
<proteinExistence type="inferred from homology"/>
<organism evidence="9 10">
    <name type="scientific">Bacteroides uniformis</name>
    <dbReference type="NCBI Taxonomy" id="820"/>
    <lineage>
        <taxon>Bacteria</taxon>
        <taxon>Pseudomonadati</taxon>
        <taxon>Bacteroidota</taxon>
        <taxon>Bacteroidia</taxon>
        <taxon>Bacteroidales</taxon>
        <taxon>Bacteroidaceae</taxon>
        <taxon>Bacteroides</taxon>
    </lineage>
</organism>
<protein>
    <submittedName>
        <fullName evidence="9">Iron ABC transporter permease</fullName>
    </submittedName>
</protein>
<evidence type="ECO:0000256" key="1">
    <source>
        <dbReference type="ARBA" id="ARBA00004651"/>
    </source>
</evidence>
<comment type="similarity">
    <text evidence="2">Belongs to the binding-protein-dependent transport system permease family. FecCD subfamily.</text>
</comment>
<evidence type="ECO:0000256" key="7">
    <source>
        <dbReference type="ARBA" id="ARBA00023136"/>
    </source>
</evidence>
<keyword evidence="5 8" id="KW-0812">Transmembrane</keyword>
<sequence length="256" mass="26698">AGPSILGINSGASLGVALVMLAGGGSIATGVFTLSGFFSVILGAFIGSMVVMGLILFFSTLIKSNIMLLITGIMIGYITSSAISLLNFFATAEGVHSYMIWGMGNFGGVSLQQLPYFSIFCLAGLLLSILLIKPLNALLLGTRYAENLGVNIRRTRNLLLIATGLLTAVTTAFCGPVAFIGLAVPHISRLMLGTSNHNSLLPVTLLTGGVIALLCNLICILPGEAGIIPLNAVTPVLGAPVIIYVIVNQRKIQYFN</sequence>
<feature type="non-terminal residue" evidence="9">
    <location>
        <position position="1"/>
    </location>
</feature>
<dbReference type="PANTHER" id="PTHR30472">
    <property type="entry name" value="FERRIC ENTEROBACTIN TRANSPORT SYSTEM PERMEASE PROTEIN"/>
    <property type="match status" value="1"/>
</dbReference>
<keyword evidence="6 8" id="KW-1133">Transmembrane helix</keyword>
<dbReference type="GO" id="GO:0033214">
    <property type="term" value="P:siderophore-iron import into cell"/>
    <property type="evidence" value="ECO:0007669"/>
    <property type="project" value="TreeGrafter"/>
</dbReference>
<name>A0A6I0K1H6_BACUN</name>
<dbReference type="EMBL" id="WCUG01000289">
    <property type="protein sequence ID" value="KAB4156721.1"/>
    <property type="molecule type" value="Genomic_DNA"/>
</dbReference>
<dbReference type="SUPFAM" id="SSF81345">
    <property type="entry name" value="ABC transporter involved in vitamin B12 uptake, BtuC"/>
    <property type="match status" value="1"/>
</dbReference>
<reference evidence="9 10" key="1">
    <citation type="journal article" date="2019" name="Nat. Med.">
        <title>A library of human gut bacterial isolates paired with longitudinal multiomics data enables mechanistic microbiome research.</title>
        <authorList>
            <person name="Poyet M."/>
            <person name="Groussin M."/>
            <person name="Gibbons S.M."/>
            <person name="Avila-Pacheco J."/>
            <person name="Jiang X."/>
            <person name="Kearney S.M."/>
            <person name="Perrotta A.R."/>
            <person name="Berdy B."/>
            <person name="Zhao S."/>
            <person name="Lieberman T.D."/>
            <person name="Swanson P.K."/>
            <person name="Smith M."/>
            <person name="Roesemann S."/>
            <person name="Alexander J.E."/>
            <person name="Rich S.A."/>
            <person name="Livny J."/>
            <person name="Vlamakis H."/>
            <person name="Clish C."/>
            <person name="Bullock K."/>
            <person name="Deik A."/>
            <person name="Scott J."/>
            <person name="Pierce K.A."/>
            <person name="Xavier R.J."/>
            <person name="Alm E.J."/>
        </authorList>
    </citation>
    <scope>NUCLEOTIDE SEQUENCE [LARGE SCALE GENOMIC DNA]</scope>
    <source>
        <strain evidence="9 10">BIOML-A27</strain>
    </source>
</reference>
<evidence type="ECO:0000313" key="9">
    <source>
        <dbReference type="EMBL" id="KAB4156721.1"/>
    </source>
</evidence>
<feature type="transmembrane region" description="Helical" evidence="8">
    <location>
        <begin position="66"/>
        <end position="89"/>
    </location>
</feature>
<dbReference type="Proteomes" id="UP000433928">
    <property type="component" value="Unassembled WGS sequence"/>
</dbReference>
<accession>A0A6I0K1H6</accession>
<feature type="transmembrane region" description="Helical" evidence="8">
    <location>
        <begin position="38"/>
        <end position="59"/>
    </location>
</feature>
<keyword evidence="3" id="KW-0813">Transport</keyword>
<dbReference type="AlphaFoldDB" id="A0A6I0K1H6"/>
<evidence type="ECO:0000256" key="3">
    <source>
        <dbReference type="ARBA" id="ARBA00022448"/>
    </source>
</evidence>
<feature type="transmembrane region" description="Helical" evidence="8">
    <location>
        <begin position="228"/>
        <end position="247"/>
    </location>
</feature>
<evidence type="ECO:0000313" key="10">
    <source>
        <dbReference type="Proteomes" id="UP000433928"/>
    </source>
</evidence>
<keyword evidence="4" id="KW-1003">Cell membrane</keyword>
<dbReference type="Pfam" id="PF01032">
    <property type="entry name" value="FecCD"/>
    <property type="match status" value="1"/>
</dbReference>
<evidence type="ECO:0000256" key="4">
    <source>
        <dbReference type="ARBA" id="ARBA00022475"/>
    </source>
</evidence>
<evidence type="ECO:0000256" key="5">
    <source>
        <dbReference type="ARBA" id="ARBA00022692"/>
    </source>
</evidence>
<feature type="transmembrane region" description="Helical" evidence="8">
    <location>
        <begin position="200"/>
        <end position="221"/>
    </location>
</feature>
<feature type="transmembrane region" description="Helical" evidence="8">
    <location>
        <begin position="116"/>
        <end position="138"/>
    </location>
</feature>
<evidence type="ECO:0000256" key="6">
    <source>
        <dbReference type="ARBA" id="ARBA00022989"/>
    </source>
</evidence>
<dbReference type="InterPro" id="IPR037294">
    <property type="entry name" value="ABC_BtuC-like"/>
</dbReference>
<dbReference type="InterPro" id="IPR000522">
    <property type="entry name" value="ABC_transptr_permease_BtuC"/>
</dbReference>
<dbReference type="GO" id="GO:0022857">
    <property type="term" value="F:transmembrane transporter activity"/>
    <property type="evidence" value="ECO:0007669"/>
    <property type="project" value="InterPro"/>
</dbReference>
<gene>
    <name evidence="9" type="ORF">GAQ59_24535</name>
</gene>
<dbReference type="GO" id="GO:0005886">
    <property type="term" value="C:plasma membrane"/>
    <property type="evidence" value="ECO:0007669"/>
    <property type="project" value="UniProtKB-SubCell"/>
</dbReference>
<feature type="transmembrane region" description="Helical" evidence="8">
    <location>
        <begin position="12"/>
        <end position="32"/>
    </location>
</feature>
<comment type="subcellular location">
    <subcellularLocation>
        <location evidence="1">Cell membrane</location>
        <topology evidence="1">Multi-pass membrane protein</topology>
    </subcellularLocation>
</comment>
<evidence type="ECO:0000256" key="8">
    <source>
        <dbReference type="SAM" id="Phobius"/>
    </source>
</evidence>
<comment type="caution">
    <text evidence="9">The sequence shown here is derived from an EMBL/GenBank/DDBJ whole genome shotgun (WGS) entry which is preliminary data.</text>
</comment>
<keyword evidence="7 8" id="KW-0472">Membrane</keyword>